<dbReference type="InterPro" id="IPR001128">
    <property type="entry name" value="Cyt_P450"/>
</dbReference>
<dbReference type="PRINTS" id="PR00463">
    <property type="entry name" value="EP450I"/>
</dbReference>
<reference evidence="12" key="2">
    <citation type="submission" date="2015-01" db="EMBL/GenBank/DDBJ databases">
        <title>Evolutionary Origins and Diversification of the Mycorrhizal Mutualists.</title>
        <authorList>
            <consortium name="DOE Joint Genome Institute"/>
            <consortium name="Mycorrhizal Genomics Consortium"/>
            <person name="Kohler A."/>
            <person name="Kuo A."/>
            <person name="Nagy L.G."/>
            <person name="Floudas D."/>
            <person name="Copeland A."/>
            <person name="Barry K.W."/>
            <person name="Cichocki N."/>
            <person name="Veneault-Fourrey C."/>
            <person name="LaButti K."/>
            <person name="Lindquist E.A."/>
            <person name="Lipzen A."/>
            <person name="Lundell T."/>
            <person name="Morin E."/>
            <person name="Murat C."/>
            <person name="Riley R."/>
            <person name="Ohm R."/>
            <person name="Sun H."/>
            <person name="Tunlid A."/>
            <person name="Henrissat B."/>
            <person name="Grigoriev I.V."/>
            <person name="Hibbett D.S."/>
            <person name="Martin F."/>
        </authorList>
    </citation>
    <scope>NUCLEOTIDE SEQUENCE [LARGE SCALE GENOMIC DNA]</scope>
    <source>
        <strain evidence="12">ATCC 200175</strain>
    </source>
</reference>
<evidence type="ECO:0000256" key="4">
    <source>
        <dbReference type="ARBA" id="ARBA00022617"/>
    </source>
</evidence>
<keyword evidence="4 9" id="KW-0349">Heme</keyword>
<dbReference type="OrthoDB" id="2789670at2759"/>
<evidence type="ECO:0000313" key="11">
    <source>
        <dbReference type="EMBL" id="KIJ15631.1"/>
    </source>
</evidence>
<accession>A0A0C9U9I3</accession>
<keyword evidence="6 10" id="KW-0560">Oxidoreductase</keyword>
<dbReference type="InterPro" id="IPR036396">
    <property type="entry name" value="Cyt_P450_sf"/>
</dbReference>
<proteinExistence type="inferred from homology"/>
<dbReference type="GO" id="GO:0004497">
    <property type="term" value="F:monooxygenase activity"/>
    <property type="evidence" value="ECO:0007669"/>
    <property type="project" value="UniProtKB-KW"/>
</dbReference>
<evidence type="ECO:0000256" key="10">
    <source>
        <dbReference type="RuleBase" id="RU000461"/>
    </source>
</evidence>
<dbReference type="GO" id="GO:0020037">
    <property type="term" value="F:heme binding"/>
    <property type="evidence" value="ECO:0007669"/>
    <property type="project" value="InterPro"/>
</dbReference>
<dbReference type="PRINTS" id="PR00385">
    <property type="entry name" value="P450"/>
</dbReference>
<dbReference type="InterPro" id="IPR002401">
    <property type="entry name" value="Cyt_P450_E_grp-I"/>
</dbReference>
<dbReference type="EMBL" id="KN819336">
    <property type="protein sequence ID" value="KIJ15631.1"/>
    <property type="molecule type" value="Genomic_DNA"/>
</dbReference>
<evidence type="ECO:0000256" key="5">
    <source>
        <dbReference type="ARBA" id="ARBA00022723"/>
    </source>
</evidence>
<reference evidence="11 12" key="1">
    <citation type="submission" date="2014-06" db="EMBL/GenBank/DDBJ databases">
        <authorList>
            <consortium name="DOE Joint Genome Institute"/>
            <person name="Kuo A."/>
            <person name="Kohler A."/>
            <person name="Nagy L.G."/>
            <person name="Floudas D."/>
            <person name="Copeland A."/>
            <person name="Barry K.W."/>
            <person name="Cichocki N."/>
            <person name="Veneault-Fourrey C."/>
            <person name="LaButti K."/>
            <person name="Lindquist E.A."/>
            <person name="Lipzen A."/>
            <person name="Lundell T."/>
            <person name="Morin E."/>
            <person name="Murat C."/>
            <person name="Sun H."/>
            <person name="Tunlid A."/>
            <person name="Henrissat B."/>
            <person name="Grigoriev I.V."/>
            <person name="Hibbett D.S."/>
            <person name="Martin F."/>
            <person name="Nordberg H.P."/>
            <person name="Cantor M.N."/>
            <person name="Hua S.X."/>
        </authorList>
    </citation>
    <scope>NUCLEOTIDE SEQUENCE [LARGE SCALE GENOMIC DNA]</scope>
    <source>
        <strain evidence="11 12">ATCC 200175</strain>
    </source>
</reference>
<evidence type="ECO:0000256" key="7">
    <source>
        <dbReference type="ARBA" id="ARBA00023004"/>
    </source>
</evidence>
<keyword evidence="8 10" id="KW-0503">Monooxygenase</keyword>
<dbReference type="InterPro" id="IPR017972">
    <property type="entry name" value="Cyt_P450_CS"/>
</dbReference>
<gene>
    <name evidence="11" type="ORF">PAXINDRAFT_114873</name>
</gene>
<dbReference type="Gene3D" id="1.10.630.10">
    <property type="entry name" value="Cytochrome P450"/>
    <property type="match status" value="1"/>
</dbReference>
<evidence type="ECO:0000256" key="2">
    <source>
        <dbReference type="ARBA" id="ARBA00005179"/>
    </source>
</evidence>
<evidence type="ECO:0000256" key="9">
    <source>
        <dbReference type="PIRSR" id="PIRSR602401-1"/>
    </source>
</evidence>
<evidence type="ECO:0000256" key="6">
    <source>
        <dbReference type="ARBA" id="ARBA00023002"/>
    </source>
</evidence>
<keyword evidence="5 9" id="KW-0479">Metal-binding</keyword>
<evidence type="ECO:0008006" key="13">
    <source>
        <dbReference type="Google" id="ProtNLM"/>
    </source>
</evidence>
<organism evidence="11 12">
    <name type="scientific">Paxillus involutus ATCC 200175</name>
    <dbReference type="NCBI Taxonomy" id="664439"/>
    <lineage>
        <taxon>Eukaryota</taxon>
        <taxon>Fungi</taxon>
        <taxon>Dikarya</taxon>
        <taxon>Basidiomycota</taxon>
        <taxon>Agaricomycotina</taxon>
        <taxon>Agaricomycetes</taxon>
        <taxon>Agaricomycetidae</taxon>
        <taxon>Boletales</taxon>
        <taxon>Paxilineae</taxon>
        <taxon>Paxillaceae</taxon>
        <taxon>Paxillus</taxon>
    </lineage>
</organism>
<keyword evidence="7 9" id="KW-0408">Iron</keyword>
<dbReference type="CDD" id="cd11065">
    <property type="entry name" value="CYP64-like"/>
    <property type="match status" value="1"/>
</dbReference>
<evidence type="ECO:0000256" key="3">
    <source>
        <dbReference type="ARBA" id="ARBA00010617"/>
    </source>
</evidence>
<dbReference type="Pfam" id="PF00067">
    <property type="entry name" value="p450"/>
    <property type="match status" value="1"/>
</dbReference>
<dbReference type="InterPro" id="IPR050364">
    <property type="entry name" value="Cytochrome_P450_fung"/>
</dbReference>
<dbReference type="Proteomes" id="UP000053647">
    <property type="component" value="Unassembled WGS sequence"/>
</dbReference>
<evidence type="ECO:0000256" key="1">
    <source>
        <dbReference type="ARBA" id="ARBA00001971"/>
    </source>
</evidence>
<dbReference type="HOGENOM" id="CLU_001570_2_3_1"/>
<dbReference type="AlphaFoldDB" id="A0A0C9U9I3"/>
<evidence type="ECO:0000313" key="12">
    <source>
        <dbReference type="Proteomes" id="UP000053647"/>
    </source>
</evidence>
<dbReference type="GO" id="GO:0016705">
    <property type="term" value="F:oxidoreductase activity, acting on paired donors, with incorporation or reduction of molecular oxygen"/>
    <property type="evidence" value="ECO:0007669"/>
    <property type="project" value="InterPro"/>
</dbReference>
<evidence type="ECO:0000256" key="8">
    <source>
        <dbReference type="ARBA" id="ARBA00023033"/>
    </source>
</evidence>
<protein>
    <recommendedName>
        <fullName evidence="13">Cytochrome P450</fullName>
    </recommendedName>
</protein>
<dbReference type="SUPFAM" id="SSF48264">
    <property type="entry name" value="Cytochrome P450"/>
    <property type="match status" value="1"/>
</dbReference>
<dbReference type="PANTHER" id="PTHR46300">
    <property type="entry name" value="P450, PUTATIVE (EUROFUNG)-RELATED-RELATED"/>
    <property type="match status" value="1"/>
</dbReference>
<sequence>MSSVQWTILCLVALASVVVIDVGRRRLKRQKSPSPYPLPPGPPPLPIVGNMHGVDVKAPWLTYSEWSKVYGDLVYARLFDKDIIIISSGKIAKDLLEDRSINYSDRPNIITNELFGVGFNTVYMPYGERWRLQRRFLHQNFKANSSSRFVPMQQRKVHQLLHRLLESPERYFESLFQYASSVITNAVYDYDPVSGDRMVNIIGRVSELVTSALPPEVAAPLGAFPIILNIPSWFPGMTIKKNAEICREWTNDWVEVPFKHALQRMSDGSATPAMVLDALGKVDEKDASPGWMKDLKDAAATAFIGEAPCLLLRSSATLMTFILAMVLHPEVQEKVHAQIDVVVGKDRIPTLDDRPSLTYVDAIMRETLRWHPLAPLSLPHAAVNDDVYNGFYIPKGATVITNIWAIAHDESRYPKPSDFNPGRFLNPDGTLTSDDVTNIAFGYGRRICVGKDFADVTIWSAMSTILALFKLSLPKDEDGKEMPFEPKWVTGITSYPLPFPCSFEPRIPGMDAKKLEEIINAST</sequence>
<dbReference type="GO" id="GO:0005506">
    <property type="term" value="F:iron ion binding"/>
    <property type="evidence" value="ECO:0007669"/>
    <property type="project" value="InterPro"/>
</dbReference>
<comment type="pathway">
    <text evidence="2">Secondary metabolite biosynthesis.</text>
</comment>
<dbReference type="PANTHER" id="PTHR46300:SF7">
    <property type="entry name" value="P450, PUTATIVE (EUROFUNG)-RELATED"/>
    <property type="match status" value="1"/>
</dbReference>
<feature type="binding site" description="axial binding residue" evidence="9">
    <location>
        <position position="448"/>
    </location>
    <ligand>
        <name>heme</name>
        <dbReference type="ChEBI" id="CHEBI:30413"/>
    </ligand>
    <ligandPart>
        <name>Fe</name>
        <dbReference type="ChEBI" id="CHEBI:18248"/>
    </ligandPart>
</feature>
<name>A0A0C9U9I3_PAXIN</name>
<comment type="similarity">
    <text evidence="3 10">Belongs to the cytochrome P450 family.</text>
</comment>
<keyword evidence="12" id="KW-1185">Reference proteome</keyword>
<dbReference type="PROSITE" id="PS00086">
    <property type="entry name" value="CYTOCHROME_P450"/>
    <property type="match status" value="1"/>
</dbReference>
<comment type="cofactor">
    <cofactor evidence="1 9">
        <name>heme</name>
        <dbReference type="ChEBI" id="CHEBI:30413"/>
    </cofactor>
</comment>